<name>A0A9D2NHD3_9FIRM</name>
<dbReference type="InterPro" id="IPR048279">
    <property type="entry name" value="MdtK-like"/>
</dbReference>
<dbReference type="AlphaFoldDB" id="A0A9D2NHD3"/>
<feature type="transmembrane region" description="Helical" evidence="7">
    <location>
        <begin position="283"/>
        <end position="311"/>
    </location>
</feature>
<reference evidence="8" key="1">
    <citation type="journal article" date="2021" name="PeerJ">
        <title>Extensive microbial diversity within the chicken gut microbiome revealed by metagenomics and culture.</title>
        <authorList>
            <person name="Gilroy R."/>
            <person name="Ravi A."/>
            <person name="Getino M."/>
            <person name="Pursley I."/>
            <person name="Horton D.L."/>
            <person name="Alikhan N.F."/>
            <person name="Baker D."/>
            <person name="Gharbi K."/>
            <person name="Hall N."/>
            <person name="Watson M."/>
            <person name="Adriaenssens E.M."/>
            <person name="Foster-Nyarko E."/>
            <person name="Jarju S."/>
            <person name="Secka A."/>
            <person name="Antonio M."/>
            <person name="Oren A."/>
            <person name="Chaudhuri R.R."/>
            <person name="La Ragione R."/>
            <person name="Hildebrand F."/>
            <person name="Pallen M.J."/>
        </authorList>
    </citation>
    <scope>NUCLEOTIDE SEQUENCE</scope>
    <source>
        <strain evidence="8">USAMLcec2-132</strain>
    </source>
</reference>
<keyword evidence="2" id="KW-0813">Transport</keyword>
<dbReference type="Proteomes" id="UP000823891">
    <property type="component" value="Unassembled WGS sequence"/>
</dbReference>
<organism evidence="8 9">
    <name type="scientific">Candidatus Eisenbergiella merdavium</name>
    <dbReference type="NCBI Taxonomy" id="2838551"/>
    <lineage>
        <taxon>Bacteria</taxon>
        <taxon>Bacillati</taxon>
        <taxon>Bacillota</taxon>
        <taxon>Clostridia</taxon>
        <taxon>Lachnospirales</taxon>
        <taxon>Lachnospiraceae</taxon>
        <taxon>Eisenbergiella</taxon>
    </lineage>
</organism>
<reference evidence="8" key="2">
    <citation type="submission" date="2021-04" db="EMBL/GenBank/DDBJ databases">
        <authorList>
            <person name="Gilroy R."/>
        </authorList>
    </citation>
    <scope>NUCLEOTIDE SEQUENCE</scope>
    <source>
        <strain evidence="8">USAMLcec2-132</strain>
    </source>
</reference>
<comment type="caution">
    <text evidence="8">The sequence shown here is derived from an EMBL/GenBank/DDBJ whole genome shotgun (WGS) entry which is preliminary data.</text>
</comment>
<feature type="transmembrane region" description="Helical" evidence="7">
    <location>
        <begin position="28"/>
        <end position="45"/>
    </location>
</feature>
<dbReference type="InterPro" id="IPR052031">
    <property type="entry name" value="Membrane_Transporter-Flippase"/>
</dbReference>
<dbReference type="NCBIfam" id="TIGR00797">
    <property type="entry name" value="matE"/>
    <property type="match status" value="1"/>
</dbReference>
<dbReference type="GO" id="GO:0005886">
    <property type="term" value="C:plasma membrane"/>
    <property type="evidence" value="ECO:0007669"/>
    <property type="project" value="UniProtKB-SubCell"/>
</dbReference>
<evidence type="ECO:0000256" key="2">
    <source>
        <dbReference type="ARBA" id="ARBA00022448"/>
    </source>
</evidence>
<evidence type="ECO:0000313" key="9">
    <source>
        <dbReference type="Proteomes" id="UP000823891"/>
    </source>
</evidence>
<dbReference type="PANTHER" id="PTHR43549:SF3">
    <property type="entry name" value="MULTIDRUG RESISTANCE PROTEIN YPNP-RELATED"/>
    <property type="match status" value="1"/>
</dbReference>
<evidence type="ECO:0000256" key="4">
    <source>
        <dbReference type="ARBA" id="ARBA00022692"/>
    </source>
</evidence>
<keyword evidence="4 7" id="KW-0812">Transmembrane</keyword>
<evidence type="ECO:0000256" key="6">
    <source>
        <dbReference type="ARBA" id="ARBA00023136"/>
    </source>
</evidence>
<evidence type="ECO:0000256" key="5">
    <source>
        <dbReference type="ARBA" id="ARBA00022989"/>
    </source>
</evidence>
<evidence type="ECO:0000256" key="7">
    <source>
        <dbReference type="SAM" id="Phobius"/>
    </source>
</evidence>
<feature type="transmembrane region" description="Helical" evidence="7">
    <location>
        <begin position="176"/>
        <end position="197"/>
    </location>
</feature>
<dbReference type="Pfam" id="PF01554">
    <property type="entry name" value="MatE"/>
    <property type="match status" value="2"/>
</dbReference>
<proteinExistence type="predicted"/>
<feature type="transmembrane region" description="Helical" evidence="7">
    <location>
        <begin position="332"/>
        <end position="353"/>
    </location>
</feature>
<sequence>MEGQKKKFRLSALFAPIDMTEGRPGKTIVTFAIPMLIGNIAQQLYNTVDSIVVGRYVGDNALAAVGSAGPILNLLLVLFVGISVGAGIMVSQYFGAKEKEALAGAVGCSITLTAVASVLIMIVGPFLVRPLLRLLNTPDSIIDWCASYLIILFVGIAGMAYYNILSGILRGLGDSFSALLYLLVATVLNIFLDLLFVTAFDMGVAGVSLATAIAQAVSAVLCLIRLTRMKDIFELKLSSLKPERKHASDIIRLGLPSGLTQAIFSMAMIVVQSLTNSFGEMLIAANVIIMRVDGFAMMPNFSFGTAMTTYAGQNVGAKKYDRVKSGAKEGTLIAVGVSALITCGILLFGRYLMEIFTQTAELVSLSVYMMRILAVGYIAMAVTQSLSGVMRGAGDTMTPMWISLITTVVIRVPLAYGIAWFTRSDQLPNGRSECIFISLLTSWVLGAVITFFAYRKGTWKKKALEN</sequence>
<dbReference type="PIRSF" id="PIRSF006603">
    <property type="entry name" value="DinF"/>
    <property type="match status" value="1"/>
</dbReference>
<feature type="transmembrane region" description="Helical" evidence="7">
    <location>
        <begin position="203"/>
        <end position="226"/>
    </location>
</feature>
<dbReference type="InterPro" id="IPR002528">
    <property type="entry name" value="MATE_fam"/>
</dbReference>
<feature type="transmembrane region" description="Helical" evidence="7">
    <location>
        <begin position="250"/>
        <end position="271"/>
    </location>
</feature>
<feature type="transmembrane region" description="Helical" evidence="7">
    <location>
        <begin position="102"/>
        <end position="126"/>
    </location>
</feature>
<dbReference type="EMBL" id="DWWS01000066">
    <property type="protein sequence ID" value="HJC25522.1"/>
    <property type="molecule type" value="Genomic_DNA"/>
</dbReference>
<dbReference type="GO" id="GO:0042910">
    <property type="term" value="F:xenobiotic transmembrane transporter activity"/>
    <property type="evidence" value="ECO:0007669"/>
    <property type="project" value="InterPro"/>
</dbReference>
<keyword evidence="6 7" id="KW-0472">Membrane</keyword>
<accession>A0A9D2NHD3</accession>
<dbReference type="CDD" id="cd13138">
    <property type="entry name" value="MATE_yoeA_like"/>
    <property type="match status" value="1"/>
</dbReference>
<dbReference type="GO" id="GO:0015297">
    <property type="term" value="F:antiporter activity"/>
    <property type="evidence" value="ECO:0007669"/>
    <property type="project" value="InterPro"/>
</dbReference>
<feature type="transmembrane region" description="Helical" evidence="7">
    <location>
        <begin position="65"/>
        <end position="90"/>
    </location>
</feature>
<feature type="transmembrane region" description="Helical" evidence="7">
    <location>
        <begin position="401"/>
        <end position="423"/>
    </location>
</feature>
<gene>
    <name evidence="8" type="ORF">H9761_17800</name>
</gene>
<evidence type="ECO:0000256" key="3">
    <source>
        <dbReference type="ARBA" id="ARBA00022475"/>
    </source>
</evidence>
<feature type="transmembrane region" description="Helical" evidence="7">
    <location>
        <begin position="146"/>
        <end position="164"/>
    </location>
</feature>
<evidence type="ECO:0000256" key="1">
    <source>
        <dbReference type="ARBA" id="ARBA00004651"/>
    </source>
</evidence>
<dbReference type="PANTHER" id="PTHR43549">
    <property type="entry name" value="MULTIDRUG RESISTANCE PROTEIN YPNP-RELATED"/>
    <property type="match status" value="1"/>
</dbReference>
<evidence type="ECO:0000313" key="8">
    <source>
        <dbReference type="EMBL" id="HJC25522.1"/>
    </source>
</evidence>
<keyword evidence="3" id="KW-1003">Cell membrane</keyword>
<protein>
    <submittedName>
        <fullName evidence="8">MATE family efflux transporter</fullName>
    </submittedName>
</protein>
<feature type="transmembrane region" description="Helical" evidence="7">
    <location>
        <begin position="435"/>
        <end position="454"/>
    </location>
</feature>
<keyword evidence="5 7" id="KW-1133">Transmembrane helix</keyword>
<comment type="subcellular location">
    <subcellularLocation>
        <location evidence="1">Cell membrane</location>
        <topology evidence="1">Multi-pass membrane protein</topology>
    </subcellularLocation>
</comment>
<feature type="transmembrane region" description="Helical" evidence="7">
    <location>
        <begin position="365"/>
        <end position="389"/>
    </location>
</feature>